<evidence type="ECO:0000313" key="2">
    <source>
        <dbReference type="Proteomes" id="UP000239494"/>
    </source>
</evidence>
<dbReference type="InterPro" id="IPR045592">
    <property type="entry name" value="DUF6461"/>
</dbReference>
<dbReference type="Proteomes" id="UP000239494">
    <property type="component" value="Unassembled WGS sequence"/>
</dbReference>
<sequence>MDDDLASAVARAIPLVLKHIPVGAAVELGRLAVGPGRTRHRERGSVVAEAARGLRSGERLFGALELLVDELRVPVPAELVGHLVVREGTFGFMVADTEGEAVKAVRLLEVCHPGAVEVVRDVVDGLVRDDVVAPLLRVDAGGEEALAGRHGAAHLALCVAVAAGVLRAVGEDWTVTSAAVVGTALGTAALLLPRLPMPDRYAAAVLEKRRAEYLYPQWSSVSPAVRDHRFALAEGDVPEEVDFSANGLVAVVPGGVVVRTGLAEGVVSASLEVLEGPPEEVDPAGWDEVVETSWTARVGSARVAGPPSWQGHRAETPPWPGDYRLLVRATGRDDGAEERYALTTWRAPAAPDVVHLRTDRLGHRLRGEPEPAVAAAPEAGHRWVSGSSLDQAATVTVVVGSAVDDVVRAFGGDPADPRPADRLRQDSGTPWVAVAVVDDAVVVFEENGYQGTRDGVLAAVSRRGRAASAFWNANALTALSFARGGEVLASFEPGPCPSDDPEVRAAFDAVDLDDPRHLEAKLVTVAALFAGHGATADDLATAVGYEVAEQA</sequence>
<accession>A0A2T0SLL4</accession>
<dbReference type="RefSeq" id="WP_146175108.1">
    <property type="nucleotide sequence ID" value="NZ_PVTF01000017.1"/>
</dbReference>
<evidence type="ECO:0000313" key="1">
    <source>
        <dbReference type="EMBL" id="PRY34302.1"/>
    </source>
</evidence>
<dbReference type="OrthoDB" id="4485313at2"/>
<name>A0A2T0SLL4_9PSEU</name>
<protein>
    <submittedName>
        <fullName evidence="1">Uncharacterized protein</fullName>
    </submittedName>
</protein>
<organism evidence="1 2">
    <name type="scientific">Umezawaea tangerina</name>
    <dbReference type="NCBI Taxonomy" id="84725"/>
    <lineage>
        <taxon>Bacteria</taxon>
        <taxon>Bacillati</taxon>
        <taxon>Actinomycetota</taxon>
        <taxon>Actinomycetes</taxon>
        <taxon>Pseudonocardiales</taxon>
        <taxon>Pseudonocardiaceae</taxon>
        <taxon>Umezawaea</taxon>
    </lineage>
</organism>
<keyword evidence="2" id="KW-1185">Reference proteome</keyword>
<comment type="caution">
    <text evidence="1">The sequence shown here is derived from an EMBL/GenBank/DDBJ whole genome shotgun (WGS) entry which is preliminary data.</text>
</comment>
<dbReference type="EMBL" id="PVTF01000017">
    <property type="protein sequence ID" value="PRY34302.1"/>
    <property type="molecule type" value="Genomic_DNA"/>
</dbReference>
<dbReference type="Pfam" id="PF20062">
    <property type="entry name" value="DUF6461"/>
    <property type="match status" value="1"/>
</dbReference>
<dbReference type="AlphaFoldDB" id="A0A2T0SLL4"/>
<gene>
    <name evidence="1" type="ORF">CLV43_11776</name>
</gene>
<reference evidence="1 2" key="1">
    <citation type="submission" date="2018-03" db="EMBL/GenBank/DDBJ databases">
        <title>Genomic Encyclopedia of Archaeal and Bacterial Type Strains, Phase II (KMG-II): from individual species to whole genera.</title>
        <authorList>
            <person name="Goeker M."/>
        </authorList>
    </citation>
    <scope>NUCLEOTIDE SEQUENCE [LARGE SCALE GENOMIC DNA]</scope>
    <source>
        <strain evidence="1 2">DSM 44720</strain>
    </source>
</reference>
<proteinExistence type="predicted"/>